<dbReference type="InterPro" id="IPR012312">
    <property type="entry name" value="Hemerythrin-like"/>
</dbReference>
<accession>W7IR06</accession>
<protein>
    <recommendedName>
        <fullName evidence="1">Hemerythrin-like domain-containing protein</fullName>
    </recommendedName>
</protein>
<dbReference type="EMBL" id="AYXG01000048">
    <property type="protein sequence ID" value="EWC63340.1"/>
    <property type="molecule type" value="Genomic_DNA"/>
</dbReference>
<name>W7IR06_9PSEU</name>
<dbReference type="AlphaFoldDB" id="W7IR06"/>
<sequence length="153" mass="17017">MTEPQNDERPPSPGDFLCRVHADLRRSLAIIRGQFDDAAADPVPRPELRAGLTTGCLQMCDLLTRHHLHEDDDFGRLEAYFPQLAPAIRRLRAEHEDVAGALADLRALLARFEVGEVGADRIRDDVVRLTTALQAHFDYEEAQLVPVLNAAAT</sequence>
<feature type="domain" description="Hemerythrin-like" evidence="1">
    <location>
        <begin position="16"/>
        <end position="148"/>
    </location>
</feature>
<evidence type="ECO:0000313" key="2">
    <source>
        <dbReference type="EMBL" id="EWC63340.1"/>
    </source>
</evidence>
<dbReference type="STRING" id="909613.UO65_1338"/>
<dbReference type="Pfam" id="PF01814">
    <property type="entry name" value="Hemerythrin"/>
    <property type="match status" value="1"/>
</dbReference>
<gene>
    <name evidence="2" type="ORF">UO65_1338</name>
</gene>
<dbReference type="OrthoDB" id="8225825at2"/>
<dbReference type="eggNOG" id="COG3945">
    <property type="taxonomic scope" value="Bacteria"/>
</dbReference>
<comment type="caution">
    <text evidence="2">The sequence shown here is derived from an EMBL/GenBank/DDBJ whole genome shotgun (WGS) entry which is preliminary data.</text>
</comment>
<reference evidence="2 3" key="1">
    <citation type="journal article" date="2014" name="Genome Announc.">
        <title>Draft Genome Sequence of the Antitrypanosomally Active Sponge-Associated Bacterium Actinokineospora sp. Strain EG49.</title>
        <authorList>
            <person name="Harjes J."/>
            <person name="Ryu T."/>
            <person name="Abdelmohsen U.R."/>
            <person name="Moitinho-Silva L."/>
            <person name="Horn H."/>
            <person name="Ravasi T."/>
            <person name="Hentschel U."/>
        </authorList>
    </citation>
    <scope>NUCLEOTIDE SEQUENCE [LARGE SCALE GENOMIC DNA]</scope>
    <source>
        <strain evidence="2 3">EG49</strain>
    </source>
</reference>
<keyword evidence="3" id="KW-1185">Reference proteome</keyword>
<organism evidence="2 3">
    <name type="scientific">Actinokineospora spheciospongiae</name>
    <dbReference type="NCBI Taxonomy" id="909613"/>
    <lineage>
        <taxon>Bacteria</taxon>
        <taxon>Bacillati</taxon>
        <taxon>Actinomycetota</taxon>
        <taxon>Actinomycetes</taxon>
        <taxon>Pseudonocardiales</taxon>
        <taxon>Pseudonocardiaceae</taxon>
        <taxon>Actinokineospora</taxon>
    </lineage>
</organism>
<evidence type="ECO:0000259" key="1">
    <source>
        <dbReference type="Pfam" id="PF01814"/>
    </source>
</evidence>
<proteinExistence type="predicted"/>
<dbReference type="RefSeq" id="WP_052020810.1">
    <property type="nucleotide sequence ID" value="NZ_AYXG01000048.1"/>
</dbReference>
<evidence type="ECO:0000313" key="3">
    <source>
        <dbReference type="Proteomes" id="UP000019277"/>
    </source>
</evidence>
<dbReference type="Gene3D" id="1.20.120.520">
    <property type="entry name" value="nmb1532 protein domain like"/>
    <property type="match status" value="1"/>
</dbReference>
<dbReference type="Proteomes" id="UP000019277">
    <property type="component" value="Unassembled WGS sequence"/>
</dbReference>